<protein>
    <submittedName>
        <fullName evidence="1">Uncharacterized protein</fullName>
    </submittedName>
</protein>
<dbReference type="PANTHER" id="PTHR36015:SF6">
    <property type="entry name" value="HOLLIDAY JUNCTION RESOLVASE MOC1, CHLOROPLASTIC-RELATED"/>
    <property type="match status" value="1"/>
</dbReference>
<dbReference type="InterPro" id="IPR045290">
    <property type="entry name" value="MOC1-like"/>
</dbReference>
<dbReference type="RefSeq" id="WP_171220211.1">
    <property type="nucleotide sequence ID" value="NZ_JABEPP010000006.1"/>
</dbReference>
<dbReference type="Gene3D" id="3.30.420.10">
    <property type="entry name" value="Ribonuclease H-like superfamily/Ribonuclease H"/>
    <property type="match status" value="1"/>
</dbReference>
<accession>A0A849ILD0</accession>
<dbReference type="PANTHER" id="PTHR36015">
    <property type="entry name" value="HOLLIDAY JUNCTION RESOLVASE MOC1, CHLOROPLASTIC-RELATED"/>
    <property type="match status" value="1"/>
</dbReference>
<evidence type="ECO:0000313" key="1">
    <source>
        <dbReference type="EMBL" id="NNM74763.1"/>
    </source>
</evidence>
<dbReference type="EMBL" id="JABEPP010000006">
    <property type="protein sequence ID" value="NNM74763.1"/>
    <property type="molecule type" value="Genomic_DNA"/>
</dbReference>
<dbReference type="InterPro" id="IPR036397">
    <property type="entry name" value="RNaseH_sf"/>
</dbReference>
<sequence>MTTRYVIGCDPGLGGAFAVLHIGDDGAAIVERCEDLPKVGAKVRGKRKQKIDAGGLVRLVRDLAAARPISGAIVEAVNAAPGMGVSGAFSFGRGAGIIEAALIAAGIVPEFVAPAVWKRAMRAPADKRLSRARATELFGGSDAHWPLSRHDGRAEAAMVALYGVKAGVI</sequence>
<dbReference type="Proteomes" id="UP000564885">
    <property type="component" value="Unassembled WGS sequence"/>
</dbReference>
<gene>
    <name evidence="1" type="ORF">HJG44_20590</name>
</gene>
<dbReference type="CDD" id="cd22992">
    <property type="entry name" value="MOC1"/>
    <property type="match status" value="1"/>
</dbReference>
<dbReference type="GO" id="GO:0008821">
    <property type="term" value="F:crossover junction DNA endonuclease activity"/>
    <property type="evidence" value="ECO:0007669"/>
    <property type="project" value="InterPro"/>
</dbReference>
<comment type="caution">
    <text evidence="1">The sequence shown here is derived from an EMBL/GenBank/DDBJ whole genome shotgun (WGS) entry which is preliminary data.</text>
</comment>
<evidence type="ECO:0000313" key="2">
    <source>
        <dbReference type="Proteomes" id="UP000564885"/>
    </source>
</evidence>
<dbReference type="GO" id="GO:0003676">
    <property type="term" value="F:nucleic acid binding"/>
    <property type="evidence" value="ECO:0007669"/>
    <property type="project" value="InterPro"/>
</dbReference>
<keyword evidence="2" id="KW-1185">Reference proteome</keyword>
<reference evidence="1 2" key="1">
    <citation type="submission" date="2020-04" db="EMBL/GenBank/DDBJ databases">
        <title>Enterovirga sp. isolate from soil.</title>
        <authorList>
            <person name="Chea S."/>
            <person name="Kim D.-U."/>
        </authorList>
    </citation>
    <scope>NUCLEOTIDE SEQUENCE [LARGE SCALE GENOMIC DNA]</scope>
    <source>
        <strain evidence="1 2">DB1703</strain>
    </source>
</reference>
<name>A0A849ILD0_9HYPH</name>
<organism evidence="1 2">
    <name type="scientific">Enterovirga aerilata</name>
    <dbReference type="NCBI Taxonomy" id="2730920"/>
    <lineage>
        <taxon>Bacteria</taxon>
        <taxon>Pseudomonadati</taxon>
        <taxon>Pseudomonadota</taxon>
        <taxon>Alphaproteobacteria</taxon>
        <taxon>Hyphomicrobiales</taxon>
        <taxon>Methylobacteriaceae</taxon>
        <taxon>Enterovirga</taxon>
    </lineage>
</organism>
<dbReference type="AlphaFoldDB" id="A0A849ILD0"/>
<proteinExistence type="predicted"/>